<keyword evidence="8 15" id="KW-0067">ATP-binding</keyword>
<evidence type="ECO:0000256" key="6">
    <source>
        <dbReference type="ARBA" id="ARBA00022806"/>
    </source>
</evidence>
<dbReference type="SUPFAM" id="SSF52540">
    <property type="entry name" value="P-loop containing nucleoside triphosphate hydrolases"/>
    <property type="match status" value="1"/>
</dbReference>
<evidence type="ECO:0000259" key="18">
    <source>
        <dbReference type="PROSITE" id="PS51217"/>
    </source>
</evidence>
<dbReference type="Pfam" id="PF12705">
    <property type="entry name" value="PDDEXK_1"/>
    <property type="match status" value="1"/>
</dbReference>
<dbReference type="InterPro" id="IPR038726">
    <property type="entry name" value="PDDEXK_AddAB-type"/>
</dbReference>
<evidence type="ECO:0000256" key="7">
    <source>
        <dbReference type="ARBA" id="ARBA00022839"/>
    </source>
</evidence>
<dbReference type="Proteomes" id="UP000465866">
    <property type="component" value="Chromosome"/>
</dbReference>
<dbReference type="RefSeq" id="WP_163780352.1">
    <property type="nucleotide sequence ID" value="NZ_AP022569.1"/>
</dbReference>
<feature type="domain" description="UvrD-like helicase C-terminal" evidence="18">
    <location>
        <begin position="365"/>
        <end position="708"/>
    </location>
</feature>
<dbReference type="GO" id="GO:0033202">
    <property type="term" value="C:DNA helicase complex"/>
    <property type="evidence" value="ECO:0007669"/>
    <property type="project" value="TreeGrafter"/>
</dbReference>
<dbReference type="Gene3D" id="1.10.486.10">
    <property type="entry name" value="PCRA, domain 4"/>
    <property type="match status" value="1"/>
</dbReference>
<dbReference type="Pfam" id="PF13361">
    <property type="entry name" value="UvrD_C"/>
    <property type="match status" value="2"/>
</dbReference>
<evidence type="ECO:0000313" key="19">
    <source>
        <dbReference type="EMBL" id="BBX48526.1"/>
    </source>
</evidence>
<keyword evidence="10" id="KW-0234">DNA repair</keyword>
<dbReference type="EC" id="5.6.2.4" evidence="13"/>
<dbReference type="GO" id="GO:0005829">
    <property type="term" value="C:cytosol"/>
    <property type="evidence" value="ECO:0007669"/>
    <property type="project" value="TreeGrafter"/>
</dbReference>
<accession>A0A7I7L3J8</accession>
<keyword evidence="20" id="KW-1185">Reference proteome</keyword>
<protein>
    <recommendedName>
        <fullName evidence="13">DNA 3'-5' helicase</fullName>
        <ecNumber evidence="13">5.6.2.4</ecNumber>
    </recommendedName>
</protein>
<dbReference type="SUPFAM" id="SSF52980">
    <property type="entry name" value="Restriction endonuclease-like"/>
    <property type="match status" value="1"/>
</dbReference>
<evidence type="ECO:0000256" key="16">
    <source>
        <dbReference type="SAM" id="MobiDB-lite"/>
    </source>
</evidence>
<evidence type="ECO:0000256" key="13">
    <source>
        <dbReference type="ARBA" id="ARBA00034808"/>
    </source>
</evidence>
<keyword evidence="9" id="KW-0238">DNA-binding</keyword>
<comment type="similarity">
    <text evidence="1">Belongs to the helicase family. UvrD subfamily.</text>
</comment>
<dbReference type="GO" id="GO:0043138">
    <property type="term" value="F:3'-5' DNA helicase activity"/>
    <property type="evidence" value="ECO:0007669"/>
    <property type="project" value="UniProtKB-EC"/>
</dbReference>
<dbReference type="InterPro" id="IPR014016">
    <property type="entry name" value="UvrD-like_ATP-bd"/>
</dbReference>
<dbReference type="InterPro" id="IPR011335">
    <property type="entry name" value="Restrct_endonuc-II-like"/>
</dbReference>
<dbReference type="AlphaFoldDB" id="A0A7I7L3J8"/>
<sequence>MTVIAPARYSPAELASALGLFEPTEEQAAVIAAPPGPLVVIAGAGAGKTETMAARVVWLVANGYAEPGQVLGLTFTRKAAGQLLRRVRSRLARLAGTELAVASPSVGEPTGTPLVSTYHAFAGQLLGEYGLLSAGAGQPIEPDTRLLSETEMWQLAFDVVNGYPGELHTDKNPAAVTATVLRLSSQLAEHLVDTGQLSDTHVGLEQLVHTLPAGRYQRDRGPSQWLLRMLATQAERAELVPLIDALHRRMRAEKVMDFGTQMASAARLASAVPQVGEQLRSRYRVVLLDEYQDTGYAQRVMLSALFGGGVDAELALTAVGDPIQSIYGWRGASATNLPRFTTDFPLPDGSPAPALELRTSWRNPPTTLQVANAISADARRRSVAVRALRSRPDAAPGTVRCALLPDVQAERDWVADHLQQRYRQAGADGVAPPTAAVLVRRNADAASMAAALRARGVPVEVVGLAGLLSVPEVADVVAMLRLVADPTAGAAAMRVLTGPRWRLGARDVAALWRRAVAIASPAEPGAAGRRGQTARTGDTAEPGAAGRRGHTARTGDTAEQIAQAAGPQADTAGLADALADPGPATGYSADGYRRIAALAEEVDVLRSHLGHPLPDLVAEVRRLLGVDIEVRAALPAGGWAGAEQLDAFADVVSGYAERATAATESVASVGGLLAYLDAATVVENGLAPAQTVVAPNRVQVLTVHAAKGLEWQVVAVPHLSGGLFPSTGQARTWLTDVAELPPLLRGDRSTQGVHGVPVLDTADVTDQKQLSDKISAHRSQLDQRRLDEERRLLYVAITRAEDTLLLSGHHWAATGIKPRGPSDFLLELKGIIDESAAAGEHCGVVEQWAPEPAAGDPNPLRDRVHEAIWPIDPLGSRRADVERGAALVIAAMSGDESDEIEDPENWAADVDALLDERTRALQPQAHPLPSGLSVSSLVDLARDPEHAAQRLTRRLPTRAEPHALLGNAFHDWVERFYGTERLFDLADLPGAADADIAQRDAEKLAELQQAFLGSPWAARTPVAVEVPFEMAIGSRVVRGRIDAVFAEPDGGATVVDWKTGERPRGAEAERQAAIQLGVYRLAWAALSGCDESLVRTAFHYVRSGATVTPDALPDPDDLAALLESGVA</sequence>
<dbReference type="InterPro" id="IPR014017">
    <property type="entry name" value="DNA_helicase_UvrD-like_C"/>
</dbReference>
<evidence type="ECO:0000256" key="5">
    <source>
        <dbReference type="ARBA" id="ARBA00022801"/>
    </source>
</evidence>
<dbReference type="InterPro" id="IPR011604">
    <property type="entry name" value="PDDEXK-like_dom_sf"/>
</dbReference>
<dbReference type="GO" id="GO:0004527">
    <property type="term" value="F:exonuclease activity"/>
    <property type="evidence" value="ECO:0007669"/>
    <property type="project" value="UniProtKB-KW"/>
</dbReference>
<feature type="domain" description="UvrD-like helicase ATP-binding" evidence="17">
    <location>
        <begin position="21"/>
        <end position="364"/>
    </location>
</feature>
<keyword evidence="2" id="KW-0540">Nuclease</keyword>
<dbReference type="EMBL" id="AP022569">
    <property type="protein sequence ID" value="BBX48526.1"/>
    <property type="molecule type" value="Genomic_DNA"/>
</dbReference>
<evidence type="ECO:0000256" key="10">
    <source>
        <dbReference type="ARBA" id="ARBA00023204"/>
    </source>
</evidence>
<dbReference type="KEGG" id="mcoo:MCOO_45410"/>
<dbReference type="GO" id="GO:0000725">
    <property type="term" value="P:recombinational repair"/>
    <property type="evidence" value="ECO:0007669"/>
    <property type="project" value="TreeGrafter"/>
</dbReference>
<evidence type="ECO:0000313" key="20">
    <source>
        <dbReference type="Proteomes" id="UP000465866"/>
    </source>
</evidence>
<evidence type="ECO:0000256" key="4">
    <source>
        <dbReference type="ARBA" id="ARBA00022763"/>
    </source>
</evidence>
<evidence type="ECO:0000256" key="15">
    <source>
        <dbReference type="PROSITE-ProRule" id="PRU00560"/>
    </source>
</evidence>
<evidence type="ECO:0000256" key="12">
    <source>
        <dbReference type="ARBA" id="ARBA00034617"/>
    </source>
</evidence>
<evidence type="ECO:0000256" key="1">
    <source>
        <dbReference type="ARBA" id="ARBA00009922"/>
    </source>
</evidence>
<dbReference type="PANTHER" id="PTHR11070:SF55">
    <property type="entry name" value="DNA 3'-5' HELICASE"/>
    <property type="match status" value="1"/>
</dbReference>
<dbReference type="GO" id="GO:0003677">
    <property type="term" value="F:DNA binding"/>
    <property type="evidence" value="ECO:0007669"/>
    <property type="project" value="UniProtKB-KW"/>
</dbReference>
<dbReference type="GO" id="GO:0005524">
    <property type="term" value="F:ATP binding"/>
    <property type="evidence" value="ECO:0007669"/>
    <property type="project" value="UniProtKB-UniRule"/>
</dbReference>
<dbReference type="InterPro" id="IPR027417">
    <property type="entry name" value="P-loop_NTPase"/>
</dbReference>
<keyword evidence="5 15" id="KW-0378">Hydrolase</keyword>
<keyword evidence="11" id="KW-0413">Isomerase</keyword>
<evidence type="ECO:0000256" key="9">
    <source>
        <dbReference type="ARBA" id="ARBA00023125"/>
    </source>
</evidence>
<evidence type="ECO:0000256" key="14">
    <source>
        <dbReference type="ARBA" id="ARBA00048988"/>
    </source>
</evidence>
<keyword evidence="7" id="KW-0269">Exonuclease</keyword>
<dbReference type="InterPro" id="IPR000212">
    <property type="entry name" value="DNA_helicase_UvrD/REP"/>
</dbReference>
<feature type="region of interest" description="Disordered" evidence="16">
    <location>
        <begin position="523"/>
        <end position="558"/>
    </location>
</feature>
<dbReference type="Gene3D" id="1.10.10.160">
    <property type="match status" value="1"/>
</dbReference>
<dbReference type="PROSITE" id="PS51198">
    <property type="entry name" value="UVRD_HELICASE_ATP_BIND"/>
    <property type="match status" value="1"/>
</dbReference>
<comment type="catalytic activity">
    <reaction evidence="14">
        <text>ATP + H2O = ADP + phosphate + H(+)</text>
        <dbReference type="Rhea" id="RHEA:13065"/>
        <dbReference type="ChEBI" id="CHEBI:15377"/>
        <dbReference type="ChEBI" id="CHEBI:15378"/>
        <dbReference type="ChEBI" id="CHEBI:30616"/>
        <dbReference type="ChEBI" id="CHEBI:43474"/>
        <dbReference type="ChEBI" id="CHEBI:456216"/>
        <dbReference type="EC" id="5.6.2.4"/>
    </reaction>
</comment>
<gene>
    <name evidence="19" type="ORF">MCOO_45410</name>
</gene>
<evidence type="ECO:0000256" key="3">
    <source>
        <dbReference type="ARBA" id="ARBA00022741"/>
    </source>
</evidence>
<evidence type="ECO:0000259" key="17">
    <source>
        <dbReference type="PROSITE" id="PS51198"/>
    </source>
</evidence>
<dbReference type="PROSITE" id="PS51217">
    <property type="entry name" value="UVRD_HELICASE_CTER"/>
    <property type="match status" value="1"/>
</dbReference>
<keyword evidence="3 15" id="KW-0547">Nucleotide-binding</keyword>
<proteinExistence type="inferred from homology"/>
<dbReference type="PANTHER" id="PTHR11070">
    <property type="entry name" value="UVRD / RECB / PCRA DNA HELICASE FAMILY MEMBER"/>
    <property type="match status" value="1"/>
</dbReference>
<reference evidence="19 20" key="1">
    <citation type="journal article" date="2019" name="Emerg. Microbes Infect.">
        <title>Comprehensive subspecies identification of 175 nontuberculous mycobacteria species based on 7547 genomic profiles.</title>
        <authorList>
            <person name="Matsumoto Y."/>
            <person name="Kinjo T."/>
            <person name="Motooka D."/>
            <person name="Nabeya D."/>
            <person name="Jung N."/>
            <person name="Uechi K."/>
            <person name="Horii T."/>
            <person name="Iida T."/>
            <person name="Fujita J."/>
            <person name="Nakamura S."/>
        </authorList>
    </citation>
    <scope>NUCLEOTIDE SEQUENCE [LARGE SCALE GENOMIC DNA]</scope>
    <source>
        <strain evidence="19 20">JCM 12404</strain>
    </source>
</reference>
<evidence type="ECO:0000256" key="8">
    <source>
        <dbReference type="ARBA" id="ARBA00022840"/>
    </source>
</evidence>
<evidence type="ECO:0000256" key="2">
    <source>
        <dbReference type="ARBA" id="ARBA00022722"/>
    </source>
</evidence>
<name>A0A7I7L3J8_9MYCO</name>
<keyword evidence="4" id="KW-0227">DNA damage</keyword>
<dbReference type="InterPro" id="IPR013986">
    <property type="entry name" value="DExx_box_DNA_helicase_dom_sf"/>
</dbReference>
<dbReference type="CDD" id="cd17932">
    <property type="entry name" value="DEXQc_UvrD"/>
    <property type="match status" value="1"/>
</dbReference>
<organism evidence="19 20">
    <name type="scientific">Mycobacterium cookii</name>
    <dbReference type="NCBI Taxonomy" id="1775"/>
    <lineage>
        <taxon>Bacteria</taxon>
        <taxon>Bacillati</taxon>
        <taxon>Actinomycetota</taxon>
        <taxon>Actinomycetes</taxon>
        <taxon>Mycobacteriales</taxon>
        <taxon>Mycobacteriaceae</taxon>
        <taxon>Mycobacterium</taxon>
    </lineage>
</organism>
<dbReference type="Gene3D" id="3.40.50.300">
    <property type="entry name" value="P-loop containing nucleotide triphosphate hydrolases"/>
    <property type="match status" value="3"/>
</dbReference>
<comment type="catalytic activity">
    <reaction evidence="12">
        <text>Couples ATP hydrolysis with the unwinding of duplex DNA by translocating in the 3'-5' direction.</text>
        <dbReference type="EC" id="5.6.2.4"/>
    </reaction>
</comment>
<feature type="binding site" evidence="15">
    <location>
        <begin position="42"/>
        <end position="49"/>
    </location>
    <ligand>
        <name>ATP</name>
        <dbReference type="ChEBI" id="CHEBI:30616"/>
    </ligand>
</feature>
<dbReference type="Gene3D" id="3.90.320.10">
    <property type="match status" value="1"/>
</dbReference>
<keyword evidence="6 15" id="KW-0347">Helicase</keyword>
<dbReference type="Pfam" id="PF00580">
    <property type="entry name" value="UvrD-helicase"/>
    <property type="match status" value="1"/>
</dbReference>
<evidence type="ECO:0000256" key="11">
    <source>
        <dbReference type="ARBA" id="ARBA00023235"/>
    </source>
</evidence>